<evidence type="ECO:0000256" key="4">
    <source>
        <dbReference type="ARBA" id="ARBA00032912"/>
    </source>
</evidence>
<dbReference type="NCBIfam" id="TIGR03506">
    <property type="entry name" value="FlgEFG_subfam"/>
    <property type="match status" value="2"/>
</dbReference>
<dbReference type="InterPro" id="IPR019776">
    <property type="entry name" value="Flagellar_basal_body_rod_CS"/>
</dbReference>
<dbReference type="PROSITE" id="PS00588">
    <property type="entry name" value="FLAGELLA_BB_ROD"/>
    <property type="match status" value="1"/>
</dbReference>
<feature type="domain" description="Flagellar hook protein FlgE/F/G-like D1" evidence="7">
    <location>
        <begin position="96"/>
        <end position="159"/>
    </location>
</feature>
<comment type="subunit">
    <text evidence="3">The basal body constitutes a major portion of the flagellar organelle and consists of four rings (L,P,S, and M) mounted on a central rod. The rod consists of about 26 subunits of FlgG in the distal portion, and FlgB, FlgC and FlgF are thought to build up the proximal portion of the rod with about 6 subunits each.</text>
</comment>
<dbReference type="InterPro" id="IPR010930">
    <property type="entry name" value="Flg_bb/hook_C_dom"/>
</dbReference>
<dbReference type="Pfam" id="PF00460">
    <property type="entry name" value="Flg_bb_rod"/>
    <property type="match status" value="1"/>
</dbReference>
<dbReference type="NCBIfam" id="TIGR02488">
    <property type="entry name" value="flgG_G_neg"/>
    <property type="match status" value="1"/>
</dbReference>
<dbReference type="InterPro" id="IPR001444">
    <property type="entry name" value="Flag_bb_rod_N"/>
</dbReference>
<comment type="caution">
    <text evidence="8">The sequence shown here is derived from an EMBL/GenBank/DDBJ whole genome shotgun (WGS) entry which is preliminary data.</text>
</comment>
<sequence>MHSALYVSQTGLAAQDKRLTAISNNLANVATNGFKRDRVVFEDLLYQIQRQPGANSTQNTELPSGLQLGTGVRVVGTQKIHSQGALQNTGEPLDAAINGRGFFEVQMPDGSTSFTRDGQFHLSADGELVTASGMLINPGLTVPQGAQSLTIGTDGVVTAKLPGQAQPVNIGNLTLVDFVNPAGLQSLGGNLYAETVSSGNPQQSAPGTNGLGLIVQGSLENSNVEVVEELVDMITTQRAYEMNSRVISSADQMLQFITQNL</sequence>
<accession>A0A0F9W2Y2</accession>
<gene>
    <name evidence="8" type="ORF">LCGC14_0011410</name>
</gene>
<dbReference type="Pfam" id="PF06429">
    <property type="entry name" value="Flg_bbr_C"/>
    <property type="match status" value="1"/>
</dbReference>
<reference evidence="8" key="1">
    <citation type="journal article" date="2015" name="Nature">
        <title>Complex archaea that bridge the gap between prokaryotes and eukaryotes.</title>
        <authorList>
            <person name="Spang A."/>
            <person name="Saw J.H."/>
            <person name="Jorgensen S.L."/>
            <person name="Zaremba-Niedzwiedzka K."/>
            <person name="Martijn J."/>
            <person name="Lind A.E."/>
            <person name="van Eijk R."/>
            <person name="Schleper C."/>
            <person name="Guy L."/>
            <person name="Ettema T.J."/>
        </authorList>
    </citation>
    <scope>NUCLEOTIDE SEQUENCE</scope>
</reference>
<evidence type="ECO:0000259" key="5">
    <source>
        <dbReference type="Pfam" id="PF00460"/>
    </source>
</evidence>
<feature type="domain" description="Flagellar basal body rod protein N-terminal" evidence="5">
    <location>
        <begin position="5"/>
        <end position="35"/>
    </location>
</feature>
<evidence type="ECO:0000256" key="3">
    <source>
        <dbReference type="ARBA" id="ARBA00025933"/>
    </source>
</evidence>
<dbReference type="InterPro" id="IPR053967">
    <property type="entry name" value="LlgE_F_G-like_D1"/>
</dbReference>
<evidence type="ECO:0000313" key="8">
    <source>
        <dbReference type="EMBL" id="KKO11646.1"/>
    </source>
</evidence>
<dbReference type="AlphaFoldDB" id="A0A0F9W2Y2"/>
<evidence type="ECO:0000256" key="2">
    <source>
        <dbReference type="ARBA" id="ARBA00017948"/>
    </source>
</evidence>
<organism evidence="8">
    <name type="scientific">marine sediment metagenome</name>
    <dbReference type="NCBI Taxonomy" id="412755"/>
    <lineage>
        <taxon>unclassified sequences</taxon>
        <taxon>metagenomes</taxon>
        <taxon>ecological metagenomes</taxon>
    </lineage>
</organism>
<dbReference type="PANTHER" id="PTHR30435">
    <property type="entry name" value="FLAGELLAR PROTEIN"/>
    <property type="match status" value="1"/>
</dbReference>
<name>A0A0F9W2Y2_9ZZZZ</name>
<dbReference type="PANTHER" id="PTHR30435:SF19">
    <property type="entry name" value="FLAGELLAR BASAL-BODY ROD PROTEIN FLGG"/>
    <property type="match status" value="1"/>
</dbReference>
<dbReference type="InterPro" id="IPR020013">
    <property type="entry name" value="Flagellar_FlgE/F/G"/>
</dbReference>
<dbReference type="GO" id="GO:0071978">
    <property type="term" value="P:bacterial-type flagellum-dependent swarming motility"/>
    <property type="evidence" value="ECO:0007669"/>
    <property type="project" value="TreeGrafter"/>
</dbReference>
<evidence type="ECO:0000259" key="7">
    <source>
        <dbReference type="Pfam" id="PF22692"/>
    </source>
</evidence>
<evidence type="ECO:0000259" key="6">
    <source>
        <dbReference type="Pfam" id="PF06429"/>
    </source>
</evidence>
<dbReference type="EMBL" id="LAZR01000002">
    <property type="protein sequence ID" value="KKO11646.1"/>
    <property type="molecule type" value="Genomic_DNA"/>
</dbReference>
<evidence type="ECO:0000256" key="1">
    <source>
        <dbReference type="ARBA" id="ARBA00009677"/>
    </source>
</evidence>
<comment type="similarity">
    <text evidence="1">Belongs to the flagella basal body rod proteins family.</text>
</comment>
<dbReference type="InterPro" id="IPR037925">
    <property type="entry name" value="FlgE/F/G-like"/>
</dbReference>
<proteinExistence type="inferred from homology"/>
<dbReference type="SUPFAM" id="SSF117143">
    <property type="entry name" value="Flagellar hook protein flgE"/>
    <property type="match status" value="1"/>
</dbReference>
<dbReference type="InterPro" id="IPR012834">
    <property type="entry name" value="FlgG_G_neg"/>
</dbReference>
<dbReference type="Pfam" id="PF22692">
    <property type="entry name" value="LlgE_F_G_D1"/>
    <property type="match status" value="1"/>
</dbReference>
<feature type="domain" description="Flagellar basal-body/hook protein C-terminal" evidence="6">
    <location>
        <begin position="216"/>
        <end position="259"/>
    </location>
</feature>
<protein>
    <recommendedName>
        <fullName evidence="2">Flagellar basal-body rod protein FlgG</fullName>
    </recommendedName>
    <alternativeName>
        <fullName evidence="4">Distal rod protein</fullName>
    </alternativeName>
</protein>
<dbReference type="GO" id="GO:0009426">
    <property type="term" value="C:bacterial-type flagellum basal body, distal rod"/>
    <property type="evidence" value="ECO:0007669"/>
    <property type="project" value="InterPro"/>
</dbReference>